<dbReference type="InterPro" id="IPR011990">
    <property type="entry name" value="TPR-like_helical_dom_sf"/>
</dbReference>
<dbReference type="AlphaFoldDB" id="Q2SIY1"/>
<dbReference type="EMBL" id="CP000155">
    <property type="protein sequence ID" value="ABC29393.1"/>
    <property type="molecule type" value="Genomic_DNA"/>
</dbReference>
<dbReference type="KEGG" id="hch:HCH_02601"/>
<sequence>MKRILRKTIPSLLVLASLGQSVFAADEKKPERALDLQYGKVLFEFYQQRYYGALTDLSIGELRNNIIHHGDHPQVLKGGMLLSYGMVDEAKRIFESLLEGKVTPEVRNQAWFYLGKVYYQMRKWENAKFSFQRVDRELLEDSDSELLEEYFYLQGQTALGLEDLKAAEAFLQPLPKDSYWRAYLEYNLALNQRKAGDLDAALRRLARVSAPTPQEEDDPNEFYALRDRISLTTGVLRMEQNDYAGAMTEFRKVRINGPWSDQALFGYALAASNSGEFGLAIQSLQTLSSKQAANPIIQESHFAIGYVYEQLGQKVKALNAYANAVTQYQESLRLLETNIAELDEDRLFDSLEFGGNPELHITRLDDDNIRVDEYGRLDVRPATYSLAHLVAQEEFQRVLKELRELTLLQNTLNEWLRKVDNFDVMIDTRKIAREERIRETREKMASLDADRIRAERDALAQVIAEGEAAGDGAYFLTEDQLGYKAIIERSRRTIELMRQDPDWVEDVPEYEEKLRRMEGFLNWTVSEEFPERLWGAKQELAALDTALKEYSLRSVRINNLIAKSEQLETLEQRVDSAKPRLQELSDQVRRALTRAKTTVSDMARDELLRQRDQVNYYMTSAKLARTRLSDELLDGEGGGL</sequence>
<name>Q2SIY1_HAHCH</name>
<gene>
    <name evidence="3" type="ordered locus">HCH_02601</name>
</gene>
<proteinExistence type="predicted"/>
<dbReference type="HOGENOM" id="CLU_029512_0_0_6"/>
<dbReference type="RefSeq" id="WP_011396462.1">
    <property type="nucleotide sequence ID" value="NC_007645.1"/>
</dbReference>
<dbReference type="Gene3D" id="1.25.40.10">
    <property type="entry name" value="Tetratricopeptide repeat domain"/>
    <property type="match status" value="2"/>
</dbReference>
<evidence type="ECO:0000313" key="3">
    <source>
        <dbReference type="EMBL" id="ABC29393.1"/>
    </source>
</evidence>
<reference evidence="3 4" key="1">
    <citation type="journal article" date="2005" name="Nucleic Acids Res.">
        <title>Genomic blueprint of Hahella chejuensis, a marine microbe producing an algicidal agent.</title>
        <authorList>
            <person name="Jeong H."/>
            <person name="Yim J.H."/>
            <person name="Lee C."/>
            <person name="Choi S.-H."/>
            <person name="Park Y.K."/>
            <person name="Yoon S.H."/>
            <person name="Hur C.-G."/>
            <person name="Kang H.-Y."/>
            <person name="Kim D."/>
            <person name="Lee H.H."/>
            <person name="Park K.H."/>
            <person name="Park S.-H."/>
            <person name="Park H.-S."/>
            <person name="Lee H.K."/>
            <person name="Oh T.K."/>
            <person name="Kim J.F."/>
        </authorList>
    </citation>
    <scope>NUCLEOTIDE SEQUENCE [LARGE SCALE GENOMIC DNA]</scope>
    <source>
        <strain evidence="3 4">KCTC 2396</strain>
    </source>
</reference>
<dbReference type="STRING" id="349521.HCH_02601"/>
<evidence type="ECO:0000256" key="2">
    <source>
        <dbReference type="SAM" id="SignalP"/>
    </source>
</evidence>
<protein>
    <submittedName>
        <fullName evidence="3">Protein containing tetratricopeptide repeats</fullName>
    </submittedName>
</protein>
<dbReference type="OrthoDB" id="6072288at2"/>
<organism evidence="3 4">
    <name type="scientific">Hahella chejuensis (strain KCTC 2396)</name>
    <dbReference type="NCBI Taxonomy" id="349521"/>
    <lineage>
        <taxon>Bacteria</taxon>
        <taxon>Pseudomonadati</taxon>
        <taxon>Pseudomonadota</taxon>
        <taxon>Gammaproteobacteria</taxon>
        <taxon>Oceanospirillales</taxon>
        <taxon>Hahellaceae</taxon>
        <taxon>Hahella</taxon>
    </lineage>
</organism>
<keyword evidence="2" id="KW-0732">Signal</keyword>
<dbReference type="eggNOG" id="COG4783">
    <property type="taxonomic scope" value="Bacteria"/>
</dbReference>
<dbReference type="SUPFAM" id="SSF48452">
    <property type="entry name" value="TPR-like"/>
    <property type="match status" value="2"/>
</dbReference>
<evidence type="ECO:0000313" key="4">
    <source>
        <dbReference type="Proteomes" id="UP000000238"/>
    </source>
</evidence>
<keyword evidence="1" id="KW-0175">Coiled coil</keyword>
<dbReference type="InterPro" id="IPR019734">
    <property type="entry name" value="TPR_rpt"/>
</dbReference>
<dbReference type="Proteomes" id="UP000000238">
    <property type="component" value="Chromosome"/>
</dbReference>
<feature type="chain" id="PRO_5004215604" evidence="2">
    <location>
        <begin position="25"/>
        <end position="640"/>
    </location>
</feature>
<keyword evidence="4" id="KW-1185">Reference proteome</keyword>
<accession>Q2SIY1</accession>
<feature type="coiled-coil region" evidence="1">
    <location>
        <begin position="318"/>
        <end position="345"/>
    </location>
</feature>
<dbReference type="Pfam" id="PF13174">
    <property type="entry name" value="TPR_6"/>
    <property type="match status" value="2"/>
</dbReference>
<evidence type="ECO:0000256" key="1">
    <source>
        <dbReference type="SAM" id="Coils"/>
    </source>
</evidence>
<feature type="signal peptide" evidence="2">
    <location>
        <begin position="1"/>
        <end position="24"/>
    </location>
</feature>